<evidence type="ECO:0000313" key="3">
    <source>
        <dbReference type="Proteomes" id="UP000046122"/>
    </source>
</evidence>
<gene>
    <name evidence="2" type="ORF">MPL3365_20139</name>
</gene>
<evidence type="ECO:0000313" key="2">
    <source>
        <dbReference type="EMBL" id="CDX54721.1"/>
    </source>
</evidence>
<dbReference type="AlphaFoldDB" id="A0A090GTY1"/>
<reference evidence="2 3" key="1">
    <citation type="submission" date="2014-08" db="EMBL/GenBank/DDBJ databases">
        <authorList>
            <person name="Moulin Lionel"/>
        </authorList>
    </citation>
    <scope>NUCLEOTIDE SEQUENCE [LARGE SCALE GENOMIC DNA]</scope>
</reference>
<dbReference type="EMBL" id="CCNE01000012">
    <property type="protein sequence ID" value="CDX54721.1"/>
    <property type="molecule type" value="Genomic_DNA"/>
</dbReference>
<sequence length="537" mass="58680">MAGVVGSEERDRSRHVLGLADAPERNAVGEALHAGQILRLVGGRNAQRGLDDARADGVDADAVRRHVERGDARQTDHAVLGRSIAGAAGEHIPSRHRRTHVDDRALDAGGDHRLHRSFQHQEHRTQVDAHDVVPVLRGQLVDRGHLARDAGVVEHRVQPAENPLDLGHRLLDGSLVGYVRRDRYRLVADRRGDGLGAAGIEVQHRHLGALLREATGSRAADGAATAGDEHGLVHKTGHRPSPALLAVAAPRAARREAQRFAGMAVVDDRGVTLERSSYRDRRKSGLQQLGRWRLRIGVGGADEGAQVSLSVPGQRAEEGVGGVLRVEIAPEVPRRVRRAATRPDRLEEAFRRLYPGHAQAHRRKGAAAHGRLDDLLAKPFRQAIGILRARRMILVDGQVDGRREPFAEGVAEDREGRRVDEPRGSRKRCRFHHIVAGRHVGAEHLGGGLAGGTRDRSDMDHCLDVADQLQGKAEIRQVRAHMFPGSTRGRRQVYAQNLMAGGQASRSHMTAQQAARSRDNDVHVSSLMTGHGARKYH</sequence>
<evidence type="ECO:0000256" key="1">
    <source>
        <dbReference type="SAM" id="MobiDB-lite"/>
    </source>
</evidence>
<dbReference type="Proteomes" id="UP000046122">
    <property type="component" value="Unassembled WGS sequence"/>
</dbReference>
<accession>A0A090GTY1</accession>
<name>A0A090GTY1_MESPL</name>
<proteinExistence type="predicted"/>
<organism evidence="2 3">
    <name type="scientific">Mesorhizobium plurifarium</name>
    <dbReference type="NCBI Taxonomy" id="69974"/>
    <lineage>
        <taxon>Bacteria</taxon>
        <taxon>Pseudomonadati</taxon>
        <taxon>Pseudomonadota</taxon>
        <taxon>Alphaproteobacteria</taxon>
        <taxon>Hyphomicrobiales</taxon>
        <taxon>Phyllobacteriaceae</taxon>
        <taxon>Mesorhizobium</taxon>
    </lineage>
</organism>
<feature type="region of interest" description="Disordered" evidence="1">
    <location>
        <begin position="220"/>
        <end position="239"/>
    </location>
</feature>
<feature type="region of interest" description="Disordered" evidence="1">
    <location>
        <begin position="514"/>
        <end position="537"/>
    </location>
</feature>
<protein>
    <submittedName>
        <fullName evidence="2">Uncharacterized protein</fullName>
    </submittedName>
</protein>